<keyword evidence="1" id="KW-0732">Signal</keyword>
<gene>
    <name evidence="3" type="ORF">ACFQ4C_02200</name>
</gene>
<dbReference type="Proteomes" id="UP001597116">
    <property type="component" value="Unassembled WGS sequence"/>
</dbReference>
<feature type="chain" id="PRO_5045300157" evidence="1">
    <location>
        <begin position="25"/>
        <end position="129"/>
    </location>
</feature>
<dbReference type="InterPro" id="IPR026444">
    <property type="entry name" value="Secre_tail"/>
</dbReference>
<name>A0ABW3QJD5_9BACT</name>
<protein>
    <submittedName>
        <fullName evidence="3">T9SS type A sorting domain-containing protein</fullName>
    </submittedName>
</protein>
<dbReference type="NCBIfam" id="TIGR04183">
    <property type="entry name" value="Por_Secre_tail"/>
    <property type="match status" value="1"/>
</dbReference>
<comment type="caution">
    <text evidence="3">The sequence shown here is derived from an EMBL/GenBank/DDBJ whole genome shotgun (WGS) entry which is preliminary data.</text>
</comment>
<keyword evidence="4" id="KW-1185">Reference proteome</keyword>
<evidence type="ECO:0000313" key="3">
    <source>
        <dbReference type="EMBL" id="MFD1139895.1"/>
    </source>
</evidence>
<reference evidence="4" key="1">
    <citation type="journal article" date="2019" name="Int. J. Syst. Evol. Microbiol.">
        <title>The Global Catalogue of Microorganisms (GCM) 10K type strain sequencing project: providing services to taxonomists for standard genome sequencing and annotation.</title>
        <authorList>
            <consortium name="The Broad Institute Genomics Platform"/>
            <consortium name="The Broad Institute Genome Sequencing Center for Infectious Disease"/>
            <person name="Wu L."/>
            <person name="Ma J."/>
        </authorList>
    </citation>
    <scope>NUCLEOTIDE SEQUENCE [LARGE SCALE GENOMIC DNA]</scope>
    <source>
        <strain evidence="4">CCUG 55608</strain>
    </source>
</reference>
<feature type="signal peptide" evidence="1">
    <location>
        <begin position="1"/>
        <end position="24"/>
    </location>
</feature>
<feature type="domain" description="Secretion system C-terminal sorting" evidence="2">
    <location>
        <begin position="44"/>
        <end position="111"/>
    </location>
</feature>
<evidence type="ECO:0000259" key="2">
    <source>
        <dbReference type="Pfam" id="PF18962"/>
    </source>
</evidence>
<dbReference type="Pfam" id="PF18962">
    <property type="entry name" value="Por_Secre_tail"/>
    <property type="match status" value="1"/>
</dbReference>
<accession>A0ABW3QJD5</accession>
<evidence type="ECO:0000313" key="4">
    <source>
        <dbReference type="Proteomes" id="UP001597116"/>
    </source>
</evidence>
<sequence>MKAIVNTLLVALTLTVTSFSTTQADTRKPKQAAAFQSGMHTTAEGKVQIAVQKETTGAVTVRLINAEGREVFVQPIGKRQQAVRLRLDVSSLPDGIYQIAISNGLTTTTQELTLATKRPTAAPRLIAVR</sequence>
<dbReference type="EMBL" id="JBHTLP010000002">
    <property type="protein sequence ID" value="MFD1139895.1"/>
    <property type="molecule type" value="Genomic_DNA"/>
</dbReference>
<dbReference type="RefSeq" id="WP_265990149.1">
    <property type="nucleotide sequence ID" value="NZ_CP110973.1"/>
</dbReference>
<organism evidence="3 4">
    <name type="scientific">Larkinella insperata</name>
    <dbReference type="NCBI Taxonomy" id="332158"/>
    <lineage>
        <taxon>Bacteria</taxon>
        <taxon>Pseudomonadati</taxon>
        <taxon>Bacteroidota</taxon>
        <taxon>Cytophagia</taxon>
        <taxon>Cytophagales</taxon>
        <taxon>Spirosomataceae</taxon>
        <taxon>Larkinella</taxon>
    </lineage>
</organism>
<evidence type="ECO:0000256" key="1">
    <source>
        <dbReference type="SAM" id="SignalP"/>
    </source>
</evidence>
<proteinExistence type="predicted"/>